<dbReference type="Pfam" id="PF00150">
    <property type="entry name" value="Cellulase"/>
    <property type="match status" value="1"/>
</dbReference>
<proteinExistence type="inferred from homology"/>
<evidence type="ECO:0000256" key="1">
    <source>
        <dbReference type="ARBA" id="ARBA00004613"/>
    </source>
</evidence>
<evidence type="ECO:0000256" key="8">
    <source>
        <dbReference type="ARBA" id="ARBA00036824"/>
    </source>
</evidence>
<dbReference type="EMBL" id="NAJL01000007">
    <property type="protein sequence ID" value="TKA31656.1"/>
    <property type="molecule type" value="Genomic_DNA"/>
</dbReference>
<dbReference type="Gene3D" id="3.20.20.80">
    <property type="entry name" value="Glycosidases"/>
    <property type="match status" value="1"/>
</dbReference>
<dbReference type="GO" id="GO:0004338">
    <property type="term" value="F:glucan exo-1,3-beta-glucosidase activity"/>
    <property type="evidence" value="ECO:0007669"/>
    <property type="project" value="UniProtKB-EC"/>
</dbReference>
<protein>
    <recommendedName>
        <fullName evidence="9">glucan 1,3-beta-glucosidase</fullName>
        <ecNumber evidence="9">3.2.1.58</ecNumber>
    </recommendedName>
</protein>
<evidence type="ECO:0000313" key="14">
    <source>
        <dbReference type="Proteomes" id="UP000308549"/>
    </source>
</evidence>
<dbReference type="InterPro" id="IPR017853">
    <property type="entry name" value="GH"/>
</dbReference>
<evidence type="ECO:0000256" key="5">
    <source>
        <dbReference type="ARBA" id="ARBA00022801"/>
    </source>
</evidence>
<reference evidence="13 14" key="1">
    <citation type="submission" date="2017-03" db="EMBL/GenBank/DDBJ databases">
        <title>Genomes of endolithic fungi from Antarctica.</title>
        <authorList>
            <person name="Coleine C."/>
            <person name="Masonjones S."/>
            <person name="Stajich J.E."/>
        </authorList>
    </citation>
    <scope>NUCLEOTIDE SEQUENCE [LARGE SCALE GENOMIC DNA]</scope>
    <source>
        <strain evidence="13 14">CCFEE 6315</strain>
    </source>
</reference>
<dbReference type="GO" id="GO:0071555">
    <property type="term" value="P:cell wall organization"/>
    <property type="evidence" value="ECO:0007669"/>
    <property type="project" value="UniProtKB-KW"/>
</dbReference>
<sequence>MIFSSISRAAAAAVLLCTVGQARPAGLMSQVKRDNALKFDFGGEKIRGVNLGGWFVLEPWITPSIFEATPDNVIDEYTLCETLGKAEAHNRLHAHWDSWIVESDFSEMAGIGLNFVRIPIGYWSVFPNDGDPYVQGAYDYLGKAIGWASNHGIKVMIDLHGVPGSQNGFDNSGQRGDVRWTQGGSVDQTKNALNKIRDDWAGHDSVAAIELVNEPMGPSLDMDTVRQFMMDAWGNLKSSNVAITFHDAFEGVNSWNDWGSGMWSLLLDTHHYEIFDSSSLQLGIDDHVSTACAFGSSMSTNNKWTISGEWTGAMTDCAKWLNGRGVGARYDGTYYYNGQGSSYIGDCAGKFTGTVAGFGEADHNNIGTFINAQIAAYEKADGWIFWTWKNEAAPEWHFQNLTAAGLVPQPFSTANGC</sequence>
<evidence type="ECO:0000256" key="3">
    <source>
        <dbReference type="ARBA" id="ARBA00022525"/>
    </source>
</evidence>
<comment type="subcellular location">
    <subcellularLocation>
        <location evidence="1">Secreted</location>
    </subcellularLocation>
</comment>
<dbReference type="PANTHER" id="PTHR31297:SF1">
    <property type="entry name" value="GLUCAN 1,3-BETA-GLUCOSIDASE I_II-RELATED"/>
    <property type="match status" value="1"/>
</dbReference>
<keyword evidence="3" id="KW-0964">Secreted</keyword>
<keyword evidence="6 10" id="KW-0326">Glycosidase</keyword>
<feature type="signal peptide" evidence="11">
    <location>
        <begin position="1"/>
        <end position="24"/>
    </location>
</feature>
<keyword evidence="7" id="KW-0961">Cell wall biogenesis/degradation</keyword>
<organism evidence="13 14">
    <name type="scientific">Salinomyces thailandicus</name>
    <dbReference type="NCBI Taxonomy" id="706561"/>
    <lineage>
        <taxon>Eukaryota</taxon>
        <taxon>Fungi</taxon>
        <taxon>Dikarya</taxon>
        <taxon>Ascomycota</taxon>
        <taxon>Pezizomycotina</taxon>
        <taxon>Dothideomycetes</taxon>
        <taxon>Dothideomycetidae</taxon>
        <taxon>Mycosphaerellales</taxon>
        <taxon>Teratosphaeriaceae</taxon>
        <taxon>Salinomyces</taxon>
    </lineage>
</organism>
<dbReference type="OrthoDB" id="62120at2759"/>
<dbReference type="SUPFAM" id="SSF51445">
    <property type="entry name" value="(Trans)glycosidases"/>
    <property type="match status" value="1"/>
</dbReference>
<dbReference type="InterPro" id="IPR050386">
    <property type="entry name" value="Glycosyl_hydrolase_5"/>
</dbReference>
<feature type="domain" description="Glycoside hydrolase family 5" evidence="12">
    <location>
        <begin position="100"/>
        <end position="221"/>
    </location>
</feature>
<evidence type="ECO:0000259" key="12">
    <source>
        <dbReference type="Pfam" id="PF00150"/>
    </source>
</evidence>
<dbReference type="EC" id="3.2.1.58" evidence="9"/>
<dbReference type="PANTHER" id="PTHR31297">
    <property type="entry name" value="GLUCAN ENDO-1,6-BETA-GLUCOSIDASE B"/>
    <property type="match status" value="1"/>
</dbReference>
<evidence type="ECO:0000256" key="9">
    <source>
        <dbReference type="ARBA" id="ARBA00038929"/>
    </source>
</evidence>
<keyword evidence="14" id="KW-1185">Reference proteome</keyword>
<dbReference type="GO" id="GO:0009251">
    <property type="term" value="P:glucan catabolic process"/>
    <property type="evidence" value="ECO:0007669"/>
    <property type="project" value="TreeGrafter"/>
</dbReference>
<gene>
    <name evidence="13" type="ORF">B0A50_01733</name>
</gene>
<evidence type="ECO:0000256" key="6">
    <source>
        <dbReference type="ARBA" id="ARBA00023295"/>
    </source>
</evidence>
<keyword evidence="4 11" id="KW-0732">Signal</keyword>
<evidence type="ECO:0000256" key="11">
    <source>
        <dbReference type="SAM" id="SignalP"/>
    </source>
</evidence>
<dbReference type="Proteomes" id="UP000308549">
    <property type="component" value="Unassembled WGS sequence"/>
</dbReference>
<evidence type="ECO:0000313" key="13">
    <source>
        <dbReference type="EMBL" id="TKA31656.1"/>
    </source>
</evidence>
<evidence type="ECO:0000256" key="10">
    <source>
        <dbReference type="RuleBase" id="RU361153"/>
    </source>
</evidence>
<evidence type="ECO:0000256" key="2">
    <source>
        <dbReference type="ARBA" id="ARBA00005641"/>
    </source>
</evidence>
<comment type="caution">
    <text evidence="13">The sequence shown here is derived from an EMBL/GenBank/DDBJ whole genome shotgun (WGS) entry which is preliminary data.</text>
</comment>
<evidence type="ECO:0000256" key="7">
    <source>
        <dbReference type="ARBA" id="ARBA00023316"/>
    </source>
</evidence>
<dbReference type="GO" id="GO:0009986">
    <property type="term" value="C:cell surface"/>
    <property type="evidence" value="ECO:0007669"/>
    <property type="project" value="TreeGrafter"/>
</dbReference>
<dbReference type="InterPro" id="IPR001547">
    <property type="entry name" value="Glyco_hydro_5"/>
</dbReference>
<accession>A0A4U0UB13</accession>
<comment type="catalytic activity">
    <reaction evidence="8">
        <text>Successive hydrolysis of beta-D-glucose units from the non-reducing ends of (1-&gt;3)-beta-D-glucans, releasing alpha-glucose.</text>
        <dbReference type="EC" id="3.2.1.58"/>
    </reaction>
</comment>
<evidence type="ECO:0000256" key="4">
    <source>
        <dbReference type="ARBA" id="ARBA00022729"/>
    </source>
</evidence>
<dbReference type="AlphaFoldDB" id="A0A4U0UB13"/>
<dbReference type="GO" id="GO:0005576">
    <property type="term" value="C:extracellular region"/>
    <property type="evidence" value="ECO:0007669"/>
    <property type="project" value="UniProtKB-SubCell"/>
</dbReference>
<comment type="similarity">
    <text evidence="2 10">Belongs to the glycosyl hydrolase 5 (cellulase A) family.</text>
</comment>
<name>A0A4U0UB13_9PEZI</name>
<feature type="chain" id="PRO_5020451594" description="glucan 1,3-beta-glucosidase" evidence="11">
    <location>
        <begin position="25"/>
        <end position="417"/>
    </location>
</feature>
<keyword evidence="5 10" id="KW-0378">Hydrolase</keyword>